<gene>
    <name evidence="4" type="ORF">BD626DRAFT_403258</name>
</gene>
<dbReference type="SUPFAM" id="SSF53756">
    <property type="entry name" value="UDP-Glycosyltransferase/glycogen phosphorylase"/>
    <property type="match status" value="1"/>
</dbReference>
<evidence type="ECO:0000313" key="5">
    <source>
        <dbReference type="Proteomes" id="UP000320762"/>
    </source>
</evidence>
<dbReference type="PANTHER" id="PTHR48043">
    <property type="entry name" value="EG:EG0003.4 PROTEIN-RELATED"/>
    <property type="match status" value="1"/>
</dbReference>
<keyword evidence="1" id="KW-0328">Glycosyltransferase</keyword>
<dbReference type="Pfam" id="PF06722">
    <property type="entry name" value="EryCIII-like_C"/>
    <property type="match status" value="1"/>
</dbReference>
<dbReference type="InterPro" id="IPR050271">
    <property type="entry name" value="UDP-glycosyltransferase"/>
</dbReference>
<evidence type="ECO:0000256" key="2">
    <source>
        <dbReference type="ARBA" id="ARBA00022679"/>
    </source>
</evidence>
<dbReference type="Gene3D" id="3.40.50.2000">
    <property type="entry name" value="Glycogen Phosphorylase B"/>
    <property type="match status" value="1"/>
</dbReference>
<accession>A0A550CDC6</accession>
<dbReference type="CDD" id="cd03784">
    <property type="entry name" value="GT1_Gtf-like"/>
    <property type="match status" value="1"/>
</dbReference>
<dbReference type="OrthoDB" id="5835829at2759"/>
<dbReference type="InterPro" id="IPR010610">
    <property type="entry name" value="EryCIII-like_C"/>
</dbReference>
<keyword evidence="2" id="KW-0808">Transferase</keyword>
<comment type="caution">
    <text evidence="4">The sequence shown here is derived from an EMBL/GenBank/DDBJ whole genome shotgun (WGS) entry which is preliminary data.</text>
</comment>
<dbReference type="EMBL" id="VDMD01000011">
    <property type="protein sequence ID" value="TRM62784.1"/>
    <property type="molecule type" value="Genomic_DNA"/>
</dbReference>
<proteinExistence type="predicted"/>
<protein>
    <recommendedName>
        <fullName evidence="3">Erythromycin biosynthesis protein CIII-like C-terminal domain-containing protein</fullName>
    </recommendedName>
</protein>
<dbReference type="Proteomes" id="UP000320762">
    <property type="component" value="Unassembled WGS sequence"/>
</dbReference>
<dbReference type="InterPro" id="IPR002213">
    <property type="entry name" value="UDP_glucos_trans"/>
</dbReference>
<dbReference type="GO" id="GO:0016758">
    <property type="term" value="F:hexosyltransferase activity"/>
    <property type="evidence" value="ECO:0007669"/>
    <property type="project" value="UniProtKB-ARBA"/>
</dbReference>
<sequence>MIARQRILFLTNSEQGQSNVQLATAFEVHSRASHDVEVHLASFGELRARFERMAGTMQDNKKPPTFHLIDGLPHFVAMDRIKTYGSLPHPPTVRACAKFVRLMVPWTPEEYMTIVEHITILIDTLDPHLIIVDNVFSQAMDACTLLHRPYHILSPILPSLVCSANQPFFRRLLRNPQMATGLPYPLPLTGILVNLAHIVVMSYLVLTSTHLKALNAARAARGCTGPYPGMNLTHVAPGRTYITPGVRELDIPFVQPEGLRLCGPISPDFVPLHESDPELAAWLDRGETVLMIMGTHFEYDEPMARRVLKGLLGGVGAATQILWKLPNRDLLGALLDDTDRVRAVSWFVAEPAAILAHENVVCYVHHGGANSYLECAWAGKPQVILAQWSDTYYNAVAAEYRGIGVYGNKTCAPAVDAEEFSSALRRVTSGEESARFKARADQVGVRCREAGGRRFAANVVLALLQGGNMV</sequence>
<reference evidence="4 5" key="1">
    <citation type="journal article" date="2019" name="New Phytol.">
        <title>Comparative genomics reveals unique wood-decay strategies and fruiting body development in the Schizophyllaceae.</title>
        <authorList>
            <person name="Almasi E."/>
            <person name="Sahu N."/>
            <person name="Krizsan K."/>
            <person name="Balint B."/>
            <person name="Kovacs G.M."/>
            <person name="Kiss B."/>
            <person name="Cseklye J."/>
            <person name="Drula E."/>
            <person name="Henrissat B."/>
            <person name="Nagy I."/>
            <person name="Chovatia M."/>
            <person name="Adam C."/>
            <person name="LaButti K."/>
            <person name="Lipzen A."/>
            <person name="Riley R."/>
            <person name="Grigoriev I.V."/>
            <person name="Nagy L.G."/>
        </authorList>
    </citation>
    <scope>NUCLEOTIDE SEQUENCE [LARGE SCALE GENOMIC DNA]</scope>
    <source>
        <strain evidence="4 5">NL-1724</strain>
    </source>
</reference>
<evidence type="ECO:0000313" key="4">
    <source>
        <dbReference type="EMBL" id="TRM62784.1"/>
    </source>
</evidence>
<name>A0A550CDC6_9AGAR</name>
<keyword evidence="5" id="KW-1185">Reference proteome</keyword>
<evidence type="ECO:0000259" key="3">
    <source>
        <dbReference type="Pfam" id="PF06722"/>
    </source>
</evidence>
<organism evidence="4 5">
    <name type="scientific">Schizophyllum amplum</name>
    <dbReference type="NCBI Taxonomy" id="97359"/>
    <lineage>
        <taxon>Eukaryota</taxon>
        <taxon>Fungi</taxon>
        <taxon>Dikarya</taxon>
        <taxon>Basidiomycota</taxon>
        <taxon>Agaricomycotina</taxon>
        <taxon>Agaricomycetes</taxon>
        <taxon>Agaricomycetidae</taxon>
        <taxon>Agaricales</taxon>
        <taxon>Schizophyllaceae</taxon>
        <taxon>Schizophyllum</taxon>
    </lineage>
</organism>
<dbReference type="AlphaFoldDB" id="A0A550CDC6"/>
<dbReference type="GO" id="GO:0008194">
    <property type="term" value="F:UDP-glycosyltransferase activity"/>
    <property type="evidence" value="ECO:0007669"/>
    <property type="project" value="InterPro"/>
</dbReference>
<feature type="domain" description="Erythromycin biosynthesis protein CIII-like C-terminal" evidence="3">
    <location>
        <begin position="340"/>
        <end position="430"/>
    </location>
</feature>
<dbReference type="PANTHER" id="PTHR48043:SF145">
    <property type="entry name" value="FI06409P-RELATED"/>
    <property type="match status" value="1"/>
</dbReference>
<evidence type="ECO:0000256" key="1">
    <source>
        <dbReference type="ARBA" id="ARBA00022676"/>
    </source>
</evidence>